<comment type="caution">
    <text evidence="2">The sequence shown here is derived from an EMBL/GenBank/DDBJ whole genome shotgun (WGS) entry which is preliminary data.</text>
</comment>
<dbReference type="PANTHER" id="PTHR42879">
    <property type="entry name" value="3-OXOACYL-(ACYL-CARRIER-PROTEIN) REDUCTASE"/>
    <property type="match status" value="1"/>
</dbReference>
<protein>
    <submittedName>
        <fullName evidence="2">SDR family oxidoreductase</fullName>
    </submittedName>
</protein>
<accession>A0A6A8GKX0</accession>
<dbReference type="PANTHER" id="PTHR42879:SF6">
    <property type="entry name" value="NADPH-DEPENDENT REDUCTASE BACG"/>
    <property type="match status" value="1"/>
</dbReference>
<dbReference type="Pfam" id="PF13561">
    <property type="entry name" value="adh_short_C2"/>
    <property type="match status" value="1"/>
</dbReference>
<name>A0A6A8GKX0_9EURY</name>
<dbReference type="SUPFAM" id="SSF51735">
    <property type="entry name" value="NAD(P)-binding Rossmann-fold domains"/>
    <property type="match status" value="1"/>
</dbReference>
<keyword evidence="3" id="KW-1185">Reference proteome</keyword>
<dbReference type="RefSeq" id="WP_151164236.1">
    <property type="nucleotide sequence ID" value="NZ_WKJO01000002.1"/>
</dbReference>
<dbReference type="AlphaFoldDB" id="A0A6A8GKX0"/>
<dbReference type="InterPro" id="IPR002347">
    <property type="entry name" value="SDR_fam"/>
</dbReference>
<dbReference type="InterPro" id="IPR050259">
    <property type="entry name" value="SDR"/>
</dbReference>
<dbReference type="EMBL" id="WKJO01000002">
    <property type="protein sequence ID" value="MRX23421.1"/>
    <property type="molecule type" value="Genomic_DNA"/>
</dbReference>
<sequence length="264" mass="28258">MDLGIAGNTAVIAASSSGLGKATAIVLAREGANVVVNGRDEDRLDDAVEEIEAVARGSVLGVVGDLTERTDIRNLVDRTVEEFGSIDHLVTNTGGPRACQFFDLTDDEWYDGYDLLTMSMVWLVEDSVEHLRADGGGTIVAITSRSAKEAATNNVLSSAVRMSVIGLAKVLSRELAPAVRVNSVLPGAHETPRNRDHMKPYLEAGVYDSFEEGKQAYIDSTIPMGRYGRPEEVGELVAFLSSKRAEFITGTAIQIDGGVTHATF</sequence>
<comment type="similarity">
    <text evidence="1">Belongs to the short-chain dehydrogenases/reductases (SDR) family.</text>
</comment>
<evidence type="ECO:0000256" key="1">
    <source>
        <dbReference type="ARBA" id="ARBA00006484"/>
    </source>
</evidence>
<evidence type="ECO:0000313" key="2">
    <source>
        <dbReference type="EMBL" id="MRX23421.1"/>
    </source>
</evidence>
<dbReference type="PRINTS" id="PR00081">
    <property type="entry name" value="GDHRDH"/>
</dbReference>
<proteinExistence type="inferred from homology"/>
<organism evidence="2 3">
    <name type="scientific">Haloferax litoreum</name>
    <dbReference type="NCBI Taxonomy" id="2666140"/>
    <lineage>
        <taxon>Archaea</taxon>
        <taxon>Methanobacteriati</taxon>
        <taxon>Methanobacteriota</taxon>
        <taxon>Stenosarchaea group</taxon>
        <taxon>Halobacteria</taxon>
        <taxon>Halobacteriales</taxon>
        <taxon>Haloferacaceae</taxon>
        <taxon>Haloferax</taxon>
    </lineage>
</organism>
<evidence type="ECO:0000313" key="3">
    <source>
        <dbReference type="Proteomes" id="UP000439022"/>
    </source>
</evidence>
<dbReference type="Proteomes" id="UP000439022">
    <property type="component" value="Unassembled WGS sequence"/>
</dbReference>
<dbReference type="InterPro" id="IPR036291">
    <property type="entry name" value="NAD(P)-bd_dom_sf"/>
</dbReference>
<reference evidence="2 3" key="1">
    <citation type="submission" date="2019-11" db="EMBL/GenBank/DDBJ databases">
        <title>Whole genome sequence of Haloferax sp. MBLA0076.</title>
        <authorList>
            <person name="Seo M.-J."/>
            <person name="Cho E.-S."/>
        </authorList>
    </citation>
    <scope>NUCLEOTIDE SEQUENCE [LARGE SCALE GENOMIC DNA]</scope>
    <source>
        <strain evidence="2 3">MBLA0076</strain>
    </source>
</reference>
<dbReference type="Gene3D" id="3.40.50.720">
    <property type="entry name" value="NAD(P)-binding Rossmann-like Domain"/>
    <property type="match status" value="1"/>
</dbReference>
<gene>
    <name evidence="2" type="ORF">GJR96_15825</name>
</gene>
<dbReference type="FunFam" id="3.40.50.720:FF:000084">
    <property type="entry name" value="Short-chain dehydrogenase reductase"/>
    <property type="match status" value="1"/>
</dbReference>